<dbReference type="Proteomes" id="UP000500953">
    <property type="component" value="Chromosome"/>
</dbReference>
<sequence length="115" mass="11644">MSDIRTALTEVYQPELALLRLWCAAEAAIVGTGGGCLGIEVAAGCTPGSGRPVSVLVTTIDAGLALDRTEIVHWYACVYDTAGGGEALADGHDLFSGAVAVAAALANLHDGIPHL</sequence>
<evidence type="ECO:0000313" key="2">
    <source>
        <dbReference type="Proteomes" id="UP000500953"/>
    </source>
</evidence>
<accession>A0A6G9Z5D1</accession>
<gene>
    <name evidence="1" type="ORF">F6W96_22190</name>
</gene>
<reference evidence="1 2" key="1">
    <citation type="journal article" date="2019" name="ACS Chem. Biol.">
        <title>Identification and Mobilization of a Cryptic Antibiotic Biosynthesis Gene Locus from a Human-Pathogenic Nocardia Isolate.</title>
        <authorList>
            <person name="Herisse M."/>
            <person name="Ishida K."/>
            <person name="Porter J.L."/>
            <person name="Howden B."/>
            <person name="Hertweck C."/>
            <person name="Stinear T.P."/>
            <person name="Pidot S.J."/>
        </authorList>
    </citation>
    <scope>NUCLEOTIDE SEQUENCE [LARGE SCALE GENOMIC DNA]</scope>
    <source>
        <strain evidence="1 2">AUSMDU00012715</strain>
    </source>
</reference>
<protein>
    <submittedName>
        <fullName evidence="1">Uncharacterized protein</fullName>
    </submittedName>
</protein>
<dbReference type="AlphaFoldDB" id="A0A6G9Z5D1"/>
<organism evidence="1 2">
    <name type="scientific">Nocardia terpenica</name>
    <dbReference type="NCBI Taxonomy" id="455432"/>
    <lineage>
        <taxon>Bacteria</taxon>
        <taxon>Bacillati</taxon>
        <taxon>Actinomycetota</taxon>
        <taxon>Actinomycetes</taxon>
        <taxon>Mycobacteriales</taxon>
        <taxon>Nocardiaceae</taxon>
        <taxon>Nocardia</taxon>
    </lineage>
</organism>
<dbReference type="RefSeq" id="WP_167487936.1">
    <property type="nucleotide sequence ID" value="NZ_CP046173.1"/>
</dbReference>
<proteinExistence type="predicted"/>
<evidence type="ECO:0000313" key="1">
    <source>
        <dbReference type="EMBL" id="QIS20601.1"/>
    </source>
</evidence>
<dbReference type="EMBL" id="CP046173">
    <property type="protein sequence ID" value="QIS20601.1"/>
    <property type="molecule type" value="Genomic_DNA"/>
</dbReference>
<name>A0A6G9Z5D1_9NOCA</name>